<evidence type="ECO:0000313" key="6">
    <source>
        <dbReference type="Proteomes" id="UP000216063"/>
    </source>
</evidence>
<protein>
    <submittedName>
        <fullName evidence="5">ESX secretion-associated protein EspG</fullName>
    </submittedName>
</protein>
<evidence type="ECO:0000256" key="4">
    <source>
        <dbReference type="ARBA" id="ARBA00023186"/>
    </source>
</evidence>
<comment type="caution">
    <text evidence="5">The sequence shown here is derived from an EMBL/GenBank/DDBJ whole genome shotgun (WGS) entry which is preliminary data.</text>
</comment>
<dbReference type="GO" id="GO:0005737">
    <property type="term" value="C:cytoplasm"/>
    <property type="evidence" value="ECO:0007669"/>
    <property type="project" value="UniProtKB-SubCell"/>
</dbReference>
<dbReference type="RefSeq" id="WP_094483499.1">
    <property type="nucleotide sequence ID" value="NZ_NOZR01000024.1"/>
</dbReference>
<gene>
    <name evidence="5" type="ORF">CG716_23340</name>
</gene>
<dbReference type="EMBL" id="NOZR01000024">
    <property type="protein sequence ID" value="OYN76034.1"/>
    <property type="molecule type" value="Genomic_DNA"/>
</dbReference>
<evidence type="ECO:0000313" key="5">
    <source>
        <dbReference type="EMBL" id="OYN76034.1"/>
    </source>
</evidence>
<comment type="subcellular location">
    <subcellularLocation>
        <location evidence="1">Cytoplasm</location>
    </subcellularLocation>
</comment>
<name>A0A255D9U5_9MYCO</name>
<accession>A0A255D9U5</accession>
<sequence length="282" mass="30017">MPVADAVELSVEAAWFIADNAGLGTFPWVLAITPPYRDVSERGVFASRQIAELTRLGVMAQGTIDPVVQQWIRVVCRPERWLELRYVGGAHPSALRLRGIVAFRGGQIVVALRNAQLVTFTTVEIVSGLAMSSVITAGLLGRSPAHFDEFALPLRVGARADQQLREGAALSDVMSNLGIPESARAVVRAVFEGPTGYVEVVAGQCAGVATVLAEVGIAVVDNSIGRLVVSSTRAFDGEWVSVFAPGTDMAIAVAIEQLTAALPDGPWFSPLQPVRDFTAQRI</sequence>
<dbReference type="Pfam" id="PF14011">
    <property type="entry name" value="ESX-1_EspG"/>
    <property type="match status" value="1"/>
</dbReference>
<reference evidence="5 6" key="1">
    <citation type="submission" date="2017-07" db="EMBL/GenBank/DDBJ databases">
        <title>The new phylogeny of genus Mycobacterium.</title>
        <authorList>
            <person name="Tortoli E."/>
            <person name="Trovato A."/>
            <person name="Cirillo D.M."/>
        </authorList>
    </citation>
    <scope>NUCLEOTIDE SEQUENCE [LARGE SCALE GENOMIC DNA]</scope>
    <source>
        <strain evidence="5 6">ATCC 33027</strain>
    </source>
</reference>
<organism evidence="5 6">
    <name type="scientific">Mycolicibacterium sphagni</name>
    <dbReference type="NCBI Taxonomy" id="1786"/>
    <lineage>
        <taxon>Bacteria</taxon>
        <taxon>Bacillati</taxon>
        <taxon>Actinomycetota</taxon>
        <taxon>Actinomycetes</taxon>
        <taxon>Mycobacteriales</taxon>
        <taxon>Mycobacteriaceae</taxon>
        <taxon>Mycolicibacterium</taxon>
    </lineage>
</organism>
<proteinExistence type="inferred from homology"/>
<comment type="similarity">
    <text evidence="2">Belongs to the EspG family.</text>
</comment>
<dbReference type="AlphaFoldDB" id="A0A255D9U5"/>
<keyword evidence="4" id="KW-0143">Chaperone</keyword>
<evidence type="ECO:0000256" key="2">
    <source>
        <dbReference type="ARBA" id="ARBA00006411"/>
    </source>
</evidence>
<keyword evidence="3" id="KW-0963">Cytoplasm</keyword>
<dbReference type="Proteomes" id="UP000216063">
    <property type="component" value="Unassembled WGS sequence"/>
</dbReference>
<evidence type="ECO:0000256" key="3">
    <source>
        <dbReference type="ARBA" id="ARBA00022490"/>
    </source>
</evidence>
<keyword evidence="6" id="KW-1185">Reference proteome</keyword>
<dbReference type="InterPro" id="IPR025734">
    <property type="entry name" value="EspG"/>
</dbReference>
<dbReference type="OrthoDB" id="4631918at2"/>
<evidence type="ECO:0000256" key="1">
    <source>
        <dbReference type="ARBA" id="ARBA00004496"/>
    </source>
</evidence>